<dbReference type="InterPro" id="IPR000182">
    <property type="entry name" value="GNAT_dom"/>
</dbReference>
<reference evidence="2 3" key="1">
    <citation type="submission" date="2016-09" db="EMBL/GenBank/DDBJ databases">
        <authorList>
            <person name="Capua I."/>
            <person name="De Benedictis P."/>
            <person name="Joannis T."/>
            <person name="Lombin L.H."/>
            <person name="Cattoli G."/>
        </authorList>
    </citation>
    <scope>NUCLEOTIDE SEQUENCE [LARGE SCALE GENOMIC DNA]</scope>
    <source>
        <strain evidence="2 3">A7P-90m</strain>
    </source>
</reference>
<dbReference type="RefSeq" id="WP_170830078.1">
    <property type="nucleotide sequence ID" value="NZ_FMYP01000037.1"/>
</dbReference>
<dbReference type="SUPFAM" id="SSF55729">
    <property type="entry name" value="Acyl-CoA N-acyltransferases (Nat)"/>
    <property type="match status" value="1"/>
</dbReference>
<name>A0A1G6MLJ7_9BACT</name>
<dbReference type="InterPro" id="IPR016181">
    <property type="entry name" value="Acyl_CoA_acyltransferase"/>
</dbReference>
<evidence type="ECO:0000313" key="3">
    <source>
        <dbReference type="Proteomes" id="UP000199452"/>
    </source>
</evidence>
<dbReference type="STRING" id="1640674.SAMN05216323_10376"/>
<dbReference type="Gene3D" id="3.40.630.30">
    <property type="match status" value="1"/>
</dbReference>
<dbReference type="EMBL" id="FMYP01000037">
    <property type="protein sequence ID" value="SDC56379.1"/>
    <property type="molecule type" value="Genomic_DNA"/>
</dbReference>
<dbReference type="PROSITE" id="PS51186">
    <property type="entry name" value="GNAT"/>
    <property type="match status" value="1"/>
</dbReference>
<gene>
    <name evidence="2" type="ORF">SAMN05216323_10376</name>
</gene>
<keyword evidence="3" id="KW-1185">Reference proteome</keyword>
<evidence type="ECO:0000313" key="2">
    <source>
        <dbReference type="EMBL" id="SDC56379.1"/>
    </source>
</evidence>
<keyword evidence="2" id="KW-0808">Transferase</keyword>
<feature type="domain" description="N-acetyltransferase" evidence="1">
    <location>
        <begin position="1"/>
        <end position="131"/>
    </location>
</feature>
<dbReference type="GO" id="GO:0016747">
    <property type="term" value="F:acyltransferase activity, transferring groups other than amino-acyl groups"/>
    <property type="evidence" value="ECO:0007669"/>
    <property type="project" value="InterPro"/>
</dbReference>
<dbReference type="Pfam" id="PF00583">
    <property type="entry name" value="Acetyltransf_1"/>
    <property type="match status" value="1"/>
</dbReference>
<dbReference type="AlphaFoldDB" id="A0A1G6MLJ7"/>
<accession>A0A1G6MLJ7</accession>
<sequence>MNATIFEFGAPHDIAFFESRLSGKAHYVIVAYADEFPVGYMIAYDRDSDGSFYCWMAGVTPEYRRSGIVSMLMSELERVAASKGYKWVTIKTRNNHRQMLSFLVKAGFNFTAVVERPATKDNRVLLEKRISR</sequence>
<dbReference type="CDD" id="cd04301">
    <property type="entry name" value="NAT_SF"/>
    <property type="match status" value="1"/>
</dbReference>
<proteinExistence type="predicted"/>
<protein>
    <submittedName>
        <fullName evidence="2">Ribosomal-protein-alanine N-acetyltransferase</fullName>
    </submittedName>
</protein>
<organism evidence="2 3">
    <name type="scientific">Williamwhitmania taraxaci</name>
    <dbReference type="NCBI Taxonomy" id="1640674"/>
    <lineage>
        <taxon>Bacteria</taxon>
        <taxon>Pseudomonadati</taxon>
        <taxon>Bacteroidota</taxon>
        <taxon>Bacteroidia</taxon>
        <taxon>Bacteroidales</taxon>
        <taxon>Williamwhitmaniaceae</taxon>
        <taxon>Williamwhitmania</taxon>
    </lineage>
</organism>
<evidence type="ECO:0000259" key="1">
    <source>
        <dbReference type="PROSITE" id="PS51186"/>
    </source>
</evidence>
<dbReference type="Proteomes" id="UP000199452">
    <property type="component" value="Unassembled WGS sequence"/>
</dbReference>